<keyword evidence="5 8" id="KW-0175">Coiled coil</keyword>
<evidence type="ECO:0000256" key="5">
    <source>
        <dbReference type="ARBA" id="ARBA00023054"/>
    </source>
</evidence>
<organism evidence="10 11">
    <name type="scientific">Bacillus carboniphilus</name>
    <dbReference type="NCBI Taxonomy" id="86663"/>
    <lineage>
        <taxon>Bacteria</taxon>
        <taxon>Bacillati</taxon>
        <taxon>Bacillota</taxon>
        <taxon>Bacilli</taxon>
        <taxon>Bacillales</taxon>
        <taxon>Bacillaceae</taxon>
        <taxon>Bacillus</taxon>
    </lineage>
</organism>
<keyword evidence="11" id="KW-1185">Reference proteome</keyword>
<keyword evidence="6 8" id="KW-0238">DNA-binding</keyword>
<comment type="function">
    <text evidence="8">Required for the formation of axial filaments and for anchoring the origin regions at the cell poles in sporulating cells, thus ensuring proper chromosome segregation in the prespore. Binds in a dispersed manner throughout the chromosome but preferentially to sites clustered in the origin portion of the chromosome, causing condensation of the chromosome and its remodeling into an elongated, anchored structure.</text>
</comment>
<accession>A0ABY9JVH8</accession>
<keyword evidence="4 8" id="KW-0749">Sporulation</keyword>
<dbReference type="SUPFAM" id="SSF46955">
    <property type="entry name" value="Putative DNA-binding domain"/>
    <property type="match status" value="1"/>
</dbReference>
<evidence type="ECO:0000256" key="7">
    <source>
        <dbReference type="ARBA" id="ARBA00023306"/>
    </source>
</evidence>
<dbReference type="InterPro" id="IPR000551">
    <property type="entry name" value="MerR-type_HTH_dom"/>
</dbReference>
<feature type="domain" description="HTH merR-type" evidence="9">
    <location>
        <begin position="1"/>
        <end position="63"/>
    </location>
</feature>
<evidence type="ECO:0000313" key="11">
    <source>
        <dbReference type="Proteomes" id="UP001197974"/>
    </source>
</evidence>
<dbReference type="HAMAP" id="MF_01170">
    <property type="entry name" value="RacA"/>
    <property type="match status" value="1"/>
</dbReference>
<name>A0ABY9JVH8_9BACI</name>
<feature type="coiled-coil region" evidence="8">
    <location>
        <begin position="111"/>
        <end position="145"/>
    </location>
</feature>
<proteinExistence type="inferred from homology"/>
<protein>
    <recommendedName>
        <fullName evidence="8">Chromosome-anchoring protein RacA</fullName>
    </recommendedName>
</protein>
<comment type="similarity">
    <text evidence="8">Belongs to the RacA family.</text>
</comment>
<evidence type="ECO:0000313" key="10">
    <source>
        <dbReference type="EMBL" id="WLR41686.1"/>
    </source>
</evidence>
<sequence length="171" mass="19763">MNTGAVANEIGVSTKTIQRWVKQLNIEMNRNELGHYLFTDEDVNILKNVHQQIKSGTPFQEIKVSKKKKRVGSVKPTSMPTNDSIKHVLNKVAELDVRINSKADDVVTYQVLQHRKETEELLGRIDLLEEKIERMEHLLNQTLKQTSETPIQEPLPQKRRNFFHSILNIIS</sequence>
<evidence type="ECO:0000256" key="8">
    <source>
        <dbReference type="HAMAP-Rule" id="MF_01170"/>
    </source>
</evidence>
<comment type="subcellular location">
    <subcellularLocation>
        <location evidence="8">Cytoplasm</location>
    </subcellularLocation>
    <text evidence="8">Localizes to cell poles and nucleoid.</text>
</comment>
<dbReference type="InterPro" id="IPR009061">
    <property type="entry name" value="DNA-bd_dom_put_sf"/>
</dbReference>
<dbReference type="Proteomes" id="UP001197974">
    <property type="component" value="Chromosome"/>
</dbReference>
<dbReference type="RefSeq" id="WP_226541482.1">
    <property type="nucleotide sequence ID" value="NZ_CP129013.1"/>
</dbReference>
<evidence type="ECO:0000259" key="9">
    <source>
        <dbReference type="Pfam" id="PF13411"/>
    </source>
</evidence>
<keyword evidence="3 8" id="KW-0159">Chromosome partition</keyword>
<keyword evidence="1 8" id="KW-0963">Cytoplasm</keyword>
<evidence type="ECO:0000256" key="6">
    <source>
        <dbReference type="ARBA" id="ARBA00023125"/>
    </source>
</evidence>
<evidence type="ECO:0000256" key="1">
    <source>
        <dbReference type="ARBA" id="ARBA00022490"/>
    </source>
</evidence>
<feature type="DNA-binding region" description="H-T-H motif" evidence="8">
    <location>
        <begin position="3"/>
        <end position="23"/>
    </location>
</feature>
<dbReference type="Pfam" id="PF13411">
    <property type="entry name" value="MerR_1"/>
    <property type="match status" value="1"/>
</dbReference>
<dbReference type="InterPro" id="IPR023522">
    <property type="entry name" value="Chrosome_anchoring_RacA"/>
</dbReference>
<keyword evidence="2 8" id="KW-0132">Cell division</keyword>
<dbReference type="EMBL" id="CP129013">
    <property type="protein sequence ID" value="WLR41686.1"/>
    <property type="molecule type" value="Genomic_DNA"/>
</dbReference>
<dbReference type="CDD" id="cd04762">
    <property type="entry name" value="HTH_MerR-trunc"/>
    <property type="match status" value="1"/>
</dbReference>
<evidence type="ECO:0000256" key="2">
    <source>
        <dbReference type="ARBA" id="ARBA00022618"/>
    </source>
</evidence>
<evidence type="ECO:0000256" key="4">
    <source>
        <dbReference type="ARBA" id="ARBA00022969"/>
    </source>
</evidence>
<dbReference type="Gene3D" id="1.10.1660.10">
    <property type="match status" value="1"/>
</dbReference>
<evidence type="ECO:0000256" key="3">
    <source>
        <dbReference type="ARBA" id="ARBA00022829"/>
    </source>
</evidence>
<reference evidence="10 11" key="1">
    <citation type="submission" date="2023-06" db="EMBL/GenBank/DDBJ databases">
        <title>Five Gram-positive bacteria isolated from mangrove sediments in Shenzhen, Guangdong, China.</title>
        <authorList>
            <person name="Yu S."/>
            <person name="Zheng W."/>
            <person name="Huang Y."/>
        </authorList>
    </citation>
    <scope>NUCLEOTIDE SEQUENCE [LARGE SCALE GENOMIC DNA]</scope>
    <source>
        <strain evidence="10 11">SaN35-3</strain>
    </source>
</reference>
<gene>
    <name evidence="8" type="primary">racA</name>
    <name evidence="10" type="ORF">LC087_12515</name>
</gene>
<keyword evidence="7 8" id="KW-0131">Cell cycle</keyword>